<proteinExistence type="inferred from homology"/>
<gene>
    <name evidence="9" type="ORF">PTSG_10429</name>
</gene>
<evidence type="ECO:0000256" key="1">
    <source>
        <dbReference type="ARBA" id="ARBA00004245"/>
    </source>
</evidence>
<evidence type="ECO:0000256" key="8">
    <source>
        <dbReference type="PIRNR" id="PIRNR038093"/>
    </source>
</evidence>
<dbReference type="OrthoDB" id="406844at2759"/>
<dbReference type="OMA" id="YVWEPSP"/>
<dbReference type="AlphaFoldDB" id="F2UPM5"/>
<dbReference type="EMBL" id="GL832987">
    <property type="protein sequence ID" value="EGD79580.1"/>
    <property type="molecule type" value="Genomic_DNA"/>
</dbReference>
<dbReference type="eggNOG" id="KOG1523">
    <property type="taxonomic scope" value="Eukaryota"/>
</dbReference>
<comment type="similarity">
    <text evidence="2 8">Belongs to the WD repeat ARPC1 family.</text>
</comment>
<evidence type="ECO:0000256" key="5">
    <source>
        <dbReference type="ARBA" id="ARBA00022737"/>
    </source>
</evidence>
<evidence type="ECO:0000256" key="4">
    <source>
        <dbReference type="ARBA" id="ARBA00022574"/>
    </source>
</evidence>
<comment type="function">
    <text evidence="8">Functions as component of the Arp2/3 complex which is involved in regulation of actin polymerization and together with an activating nucleation-promoting factor (NPF) mediates the formation of branched actin networks.</text>
</comment>
<keyword evidence="4" id="KW-0853">WD repeat</keyword>
<dbReference type="InterPro" id="IPR017383">
    <property type="entry name" value="ARPC1"/>
</dbReference>
<dbReference type="GeneID" id="16069348"/>
<keyword evidence="7 8" id="KW-0206">Cytoskeleton</keyword>
<keyword evidence="6 8" id="KW-0009">Actin-binding</keyword>
<dbReference type="SMART" id="SM00320">
    <property type="entry name" value="WD40"/>
    <property type="match status" value="5"/>
</dbReference>
<keyword evidence="10" id="KW-1185">Reference proteome</keyword>
<organism evidence="10">
    <name type="scientific">Salpingoeca rosetta (strain ATCC 50818 / BSB-021)</name>
    <dbReference type="NCBI Taxonomy" id="946362"/>
    <lineage>
        <taxon>Eukaryota</taxon>
        <taxon>Choanoflagellata</taxon>
        <taxon>Craspedida</taxon>
        <taxon>Salpingoecidae</taxon>
        <taxon>Salpingoeca</taxon>
    </lineage>
</organism>
<evidence type="ECO:0000256" key="3">
    <source>
        <dbReference type="ARBA" id="ARBA00022490"/>
    </source>
</evidence>
<accession>F2UPM5</accession>
<dbReference type="PIRSF" id="PIRSF038093">
    <property type="entry name" value="ARP2/3_su1"/>
    <property type="match status" value="1"/>
</dbReference>
<dbReference type="Proteomes" id="UP000007799">
    <property type="component" value="Unassembled WGS sequence"/>
</dbReference>
<dbReference type="GO" id="GO:0005885">
    <property type="term" value="C:Arp2/3 protein complex"/>
    <property type="evidence" value="ECO:0007669"/>
    <property type="project" value="UniProtKB-UniRule"/>
</dbReference>
<dbReference type="InterPro" id="IPR001680">
    <property type="entry name" value="WD40_rpt"/>
</dbReference>
<dbReference type="PANTHER" id="PTHR10709">
    <property type="entry name" value="ACTIN-RELATED PROTEIN 2/3 COMPLEX SUBUNIT 1"/>
    <property type="match status" value="1"/>
</dbReference>
<dbReference type="KEGG" id="sre:PTSG_10429"/>
<dbReference type="Pfam" id="PF00400">
    <property type="entry name" value="WD40"/>
    <property type="match status" value="3"/>
</dbReference>
<evidence type="ECO:0000256" key="2">
    <source>
        <dbReference type="ARBA" id="ARBA00006260"/>
    </source>
</evidence>
<dbReference type="GO" id="GO:0051015">
    <property type="term" value="F:actin filament binding"/>
    <property type="evidence" value="ECO:0007669"/>
    <property type="project" value="TreeGrafter"/>
</dbReference>
<evidence type="ECO:0000313" key="9">
    <source>
        <dbReference type="EMBL" id="EGD79580.1"/>
    </source>
</evidence>
<keyword evidence="3 8" id="KW-0963">Cytoplasm</keyword>
<keyword evidence="5" id="KW-0677">Repeat</keyword>
<dbReference type="InterPro" id="IPR015943">
    <property type="entry name" value="WD40/YVTN_repeat-like_dom_sf"/>
</dbReference>
<dbReference type="STRING" id="946362.F2UPM5"/>
<reference evidence="9" key="1">
    <citation type="submission" date="2009-08" db="EMBL/GenBank/DDBJ databases">
        <title>Annotation of Salpingoeca rosetta.</title>
        <authorList>
            <consortium name="The Broad Institute Genome Sequencing Platform"/>
            <person name="Russ C."/>
            <person name="Cuomo C."/>
            <person name="Burger G."/>
            <person name="Gray M.W."/>
            <person name="Holland P.W.H."/>
            <person name="King N."/>
            <person name="Lang F.B.F."/>
            <person name="Roger A.J."/>
            <person name="Ruiz-Trillo I."/>
            <person name="Young S.K."/>
            <person name="Zeng Q."/>
            <person name="Gargeya S."/>
            <person name="Alvarado L."/>
            <person name="Berlin A."/>
            <person name="Chapman S.B."/>
            <person name="Chen Z."/>
            <person name="Freedman E."/>
            <person name="Gellesch M."/>
            <person name="Goldberg J."/>
            <person name="Griggs A."/>
            <person name="Gujja S."/>
            <person name="Heilman E."/>
            <person name="Heiman D."/>
            <person name="Howarth C."/>
            <person name="Mehta T."/>
            <person name="Neiman D."/>
            <person name="Pearson M."/>
            <person name="Roberts A."/>
            <person name="Saif S."/>
            <person name="Shea T."/>
            <person name="Shenoy N."/>
            <person name="Sisk P."/>
            <person name="Stolte C."/>
            <person name="Sykes S."/>
            <person name="White J."/>
            <person name="Yandava C."/>
            <person name="Haas B."/>
            <person name="Nusbaum C."/>
            <person name="Birren B."/>
        </authorList>
    </citation>
    <scope>NUCLEOTIDE SEQUENCE [LARGE SCALE GENOMIC DNA]</scope>
    <source>
        <strain evidence="9">ATCC 50818</strain>
    </source>
</reference>
<dbReference type="InParanoid" id="F2UPM5"/>
<evidence type="ECO:0000313" key="10">
    <source>
        <dbReference type="Proteomes" id="UP000007799"/>
    </source>
</evidence>
<sequence length="379" mass="42146">MATEFQLMKNPVLPLFTHAWNKDKTQVCVSPGDNKAHIYSFDGKNYKLEHTLEDHTATITGIDWSAESNDIVTCGHDRNAYVYCWKKNDAGVEVWDPKLVILRINRAATCVKWSPNGKKFAVGSGARVISVCYFEEDNDWWVSKHIKRPIRSTILSIDWHPNNYLLAAGSADFKCRIFSAAVKGVDEKNKETEWGARKKFGEVVQEFSTSTAGGWVHAVSFSQDGTKVAFAAHDSCVYVVDATDNLKMHRLPCKALPYRTIEWVSATEFVAAGFDYVPALFSFTGALQYIGELDTRQEKETKSTFRALDKFRNLDSKGTTEGSALKTKVNTTHQNCIADLQIFAGEKGNVAKFTTVGSDGKIVVWDLAAAKRSMPSSAA</sequence>
<dbReference type="GO" id="GO:0034314">
    <property type="term" value="P:Arp2/3 complex-mediated actin nucleation"/>
    <property type="evidence" value="ECO:0007669"/>
    <property type="project" value="UniProtKB-UniRule"/>
</dbReference>
<dbReference type="Gene3D" id="2.130.10.10">
    <property type="entry name" value="YVTN repeat-like/Quinoprotein amine dehydrogenase"/>
    <property type="match status" value="1"/>
</dbReference>
<dbReference type="FunCoup" id="F2UPM5">
    <property type="interactions" value="1732"/>
</dbReference>
<dbReference type="RefSeq" id="XP_004988808.1">
    <property type="nucleotide sequence ID" value="XM_004988751.1"/>
</dbReference>
<protein>
    <recommendedName>
        <fullName evidence="8">Actin-related protein 2/3 complex subunit</fullName>
    </recommendedName>
</protein>
<dbReference type="SUPFAM" id="SSF50978">
    <property type="entry name" value="WD40 repeat-like"/>
    <property type="match status" value="1"/>
</dbReference>
<evidence type="ECO:0000256" key="7">
    <source>
        <dbReference type="ARBA" id="ARBA00023212"/>
    </source>
</evidence>
<dbReference type="PANTHER" id="PTHR10709:SF2">
    <property type="entry name" value="ACTIN-RELATED PROTEIN 2_3 COMPLEX SUBUNIT"/>
    <property type="match status" value="1"/>
</dbReference>
<evidence type="ECO:0000256" key="6">
    <source>
        <dbReference type="ARBA" id="ARBA00023203"/>
    </source>
</evidence>
<name>F2UPM5_SALR5</name>
<dbReference type="InterPro" id="IPR036322">
    <property type="entry name" value="WD40_repeat_dom_sf"/>
</dbReference>
<comment type="subcellular location">
    <subcellularLocation>
        <location evidence="1">Cytoplasm</location>
        <location evidence="1">Cytoskeleton</location>
    </subcellularLocation>
</comment>